<dbReference type="GO" id="GO:0043248">
    <property type="term" value="P:proteasome assembly"/>
    <property type="evidence" value="ECO:0007669"/>
    <property type="project" value="InterPro"/>
</dbReference>
<dbReference type="PANTHER" id="PTHR13554">
    <property type="entry name" value="26S PROTEASOME NON-ATPASE REGULATORY SUBUNIT 5-RELATED"/>
    <property type="match status" value="1"/>
</dbReference>
<dbReference type="Gene3D" id="1.25.10.10">
    <property type="entry name" value="Leucine-rich Repeat Variant"/>
    <property type="match status" value="1"/>
</dbReference>
<sequence length="498" mass="56213">MSEEWCRQQLMNLQIKDRRLDTLNEIRNHLTKLPANEVASVSSNFLTLPELLDCVEDNQEKNEQSNLACDILSLCMSNLDLSDTSKNFDYLERCLDHQNDSVKVLGLNEVDRISKQFPNQTFSQNVIISVIKCLENPQERVGAVAAKILPAILPKVLSDHSVHSNLNRLLTCSDLVRCRVYDSSTAIAKQSQGNLECVAYILDRLCTNLNSDDVLLELIVLEFLSDLAQTDHGWLYLENKGIFKSIADKLDTMETNPLKNLLFPGYVKFFGNVALKQPMKVLQGFPSFVNALMDLLLESIVSDADGTTLPVVFDTLAQLGFSDQGILLLEDLYSVKMIQTLSAIGKSIHNLPTRLQIRALNCLEILFQSDFQNNRVNSITNQWFIALTGKAGMNFILNYCRNPFPDIKLAALTLLKVLVMPFWGKIELQKTAGFIEFLTDRNVEFNKDAIHEKYRIIEILSEATNVFDRDALGQLKKYVQQGAFYVEGIMDVVAEGRS</sequence>
<dbReference type="PANTHER" id="PTHR13554:SF10">
    <property type="entry name" value="26S PROTEASOME NON-ATPASE REGULATORY SUBUNIT 5"/>
    <property type="match status" value="1"/>
</dbReference>
<dbReference type="SUPFAM" id="SSF48371">
    <property type="entry name" value="ARM repeat"/>
    <property type="match status" value="1"/>
</dbReference>
<reference evidence="3" key="1">
    <citation type="submission" date="2022-07" db="EMBL/GenBank/DDBJ databases">
        <authorList>
            <person name="Trinca V."/>
            <person name="Uliana J.V.C."/>
            <person name="Torres T.T."/>
            <person name="Ward R.J."/>
            <person name="Monesi N."/>
        </authorList>
    </citation>
    <scope>NUCLEOTIDE SEQUENCE</scope>
    <source>
        <strain evidence="3">HSMRA1968</strain>
        <tissue evidence="3">Whole embryos</tissue>
    </source>
</reference>
<name>A0A9Q0MQY1_9DIPT</name>
<keyword evidence="3" id="KW-0647">Proteasome</keyword>
<dbReference type="AlphaFoldDB" id="A0A9Q0MQY1"/>
<evidence type="ECO:0000256" key="1">
    <source>
        <dbReference type="ARBA" id="ARBA00006823"/>
    </source>
</evidence>
<evidence type="ECO:0000256" key="2">
    <source>
        <dbReference type="ARBA" id="ARBA00014933"/>
    </source>
</evidence>
<comment type="caution">
    <text evidence="3">The sequence shown here is derived from an EMBL/GenBank/DDBJ whole genome shotgun (WGS) entry which is preliminary data.</text>
</comment>
<dbReference type="OrthoDB" id="10250600at2759"/>
<protein>
    <recommendedName>
        <fullName evidence="2">26S proteasome non-ATPase regulatory subunit 5</fullName>
    </recommendedName>
</protein>
<accession>A0A9Q0MQY1</accession>
<evidence type="ECO:0000313" key="4">
    <source>
        <dbReference type="Proteomes" id="UP001151699"/>
    </source>
</evidence>
<keyword evidence="4" id="KW-1185">Reference proteome</keyword>
<evidence type="ECO:0000313" key="3">
    <source>
        <dbReference type="EMBL" id="KAJ6636009.1"/>
    </source>
</evidence>
<dbReference type="Pfam" id="PF10508">
    <property type="entry name" value="Proteasom_PSMB"/>
    <property type="match status" value="1"/>
</dbReference>
<dbReference type="EMBL" id="WJQU01000004">
    <property type="protein sequence ID" value="KAJ6636009.1"/>
    <property type="molecule type" value="Genomic_DNA"/>
</dbReference>
<dbReference type="Proteomes" id="UP001151699">
    <property type="component" value="Chromosome C"/>
</dbReference>
<dbReference type="InterPro" id="IPR016024">
    <property type="entry name" value="ARM-type_fold"/>
</dbReference>
<dbReference type="GO" id="GO:0000502">
    <property type="term" value="C:proteasome complex"/>
    <property type="evidence" value="ECO:0007669"/>
    <property type="project" value="UniProtKB-KW"/>
</dbReference>
<dbReference type="GO" id="GO:0005829">
    <property type="term" value="C:cytosol"/>
    <property type="evidence" value="ECO:0007669"/>
    <property type="project" value="TreeGrafter"/>
</dbReference>
<proteinExistence type="inferred from homology"/>
<dbReference type="InterPro" id="IPR019538">
    <property type="entry name" value="PSMD5"/>
</dbReference>
<organism evidence="3 4">
    <name type="scientific">Pseudolycoriella hygida</name>
    <dbReference type="NCBI Taxonomy" id="35572"/>
    <lineage>
        <taxon>Eukaryota</taxon>
        <taxon>Metazoa</taxon>
        <taxon>Ecdysozoa</taxon>
        <taxon>Arthropoda</taxon>
        <taxon>Hexapoda</taxon>
        <taxon>Insecta</taxon>
        <taxon>Pterygota</taxon>
        <taxon>Neoptera</taxon>
        <taxon>Endopterygota</taxon>
        <taxon>Diptera</taxon>
        <taxon>Nematocera</taxon>
        <taxon>Sciaroidea</taxon>
        <taxon>Sciaridae</taxon>
        <taxon>Pseudolycoriella</taxon>
    </lineage>
</organism>
<gene>
    <name evidence="3" type="ORF">Bhyg_14596</name>
</gene>
<dbReference type="InterPro" id="IPR011989">
    <property type="entry name" value="ARM-like"/>
</dbReference>
<comment type="similarity">
    <text evidence="1">Belongs to the proteasome subunit S5B/HSM3 family.</text>
</comment>